<gene>
    <name evidence="2" type="ORF">B5807_11607</name>
</gene>
<dbReference type="EMBL" id="KZ107861">
    <property type="protein sequence ID" value="OSS43778.1"/>
    <property type="molecule type" value="Genomic_DNA"/>
</dbReference>
<sequence length="229" mass="26045">MSPLQESTLAAMGKPKSVDSEPANHYMPTGDYKLQPNSPFLRLPGKIRNQIYAYAFDSATLRNKSPARKYPGMFYVPSDWKAYPDATAVLLTCRQVYLEAICFRSDFHTIELHPDLLTPRLGGVLGKMGRLQIRVFKMYTGMMNFFVDRVIIHKKQEWSYKSNLKVVFPNLEQIMAIDRVGKYSPMVLRRAIEKGFGLNPGCTKPQIVLYGSFFGLESAKFPKIEIMSG</sequence>
<dbReference type="InParanoid" id="A0A1Y2LLM2"/>
<dbReference type="Proteomes" id="UP000193240">
    <property type="component" value="Unassembled WGS sequence"/>
</dbReference>
<keyword evidence="3" id="KW-1185">Reference proteome</keyword>
<proteinExistence type="predicted"/>
<dbReference type="PANTHER" id="PTHR38790">
    <property type="entry name" value="2EXR DOMAIN-CONTAINING PROTEIN-RELATED"/>
    <property type="match status" value="1"/>
</dbReference>
<feature type="region of interest" description="Disordered" evidence="1">
    <location>
        <begin position="1"/>
        <end position="24"/>
    </location>
</feature>
<dbReference type="AlphaFoldDB" id="A0A1Y2LLM2"/>
<dbReference type="PANTHER" id="PTHR38790:SF4">
    <property type="entry name" value="2EXR DOMAIN-CONTAINING PROTEIN"/>
    <property type="match status" value="1"/>
</dbReference>
<accession>A0A1Y2LLM2</accession>
<evidence type="ECO:0000313" key="3">
    <source>
        <dbReference type="Proteomes" id="UP000193240"/>
    </source>
</evidence>
<organism evidence="2 3">
    <name type="scientific">Epicoccum nigrum</name>
    <name type="common">Soil fungus</name>
    <name type="synonym">Epicoccum purpurascens</name>
    <dbReference type="NCBI Taxonomy" id="105696"/>
    <lineage>
        <taxon>Eukaryota</taxon>
        <taxon>Fungi</taxon>
        <taxon>Dikarya</taxon>
        <taxon>Ascomycota</taxon>
        <taxon>Pezizomycotina</taxon>
        <taxon>Dothideomycetes</taxon>
        <taxon>Pleosporomycetidae</taxon>
        <taxon>Pleosporales</taxon>
        <taxon>Pleosporineae</taxon>
        <taxon>Didymellaceae</taxon>
        <taxon>Epicoccum</taxon>
    </lineage>
</organism>
<reference evidence="2 3" key="1">
    <citation type="journal article" date="2017" name="Genome Announc.">
        <title>Genome sequence of the saprophytic ascomycete Epicoccum nigrum ICMP 19927 strain isolated from New Zealand.</title>
        <authorList>
            <person name="Fokin M."/>
            <person name="Fleetwood D."/>
            <person name="Weir B.S."/>
            <person name="Villas-Boas S.G."/>
        </authorList>
    </citation>
    <scope>NUCLEOTIDE SEQUENCE [LARGE SCALE GENOMIC DNA]</scope>
    <source>
        <strain evidence="2 3">ICMP 19927</strain>
    </source>
</reference>
<evidence type="ECO:0000313" key="2">
    <source>
        <dbReference type="EMBL" id="OSS43778.1"/>
    </source>
</evidence>
<protein>
    <submittedName>
        <fullName evidence="2">Uncharacterized protein</fullName>
    </submittedName>
</protein>
<evidence type="ECO:0000256" key="1">
    <source>
        <dbReference type="SAM" id="MobiDB-lite"/>
    </source>
</evidence>
<name>A0A1Y2LLM2_EPING</name>